<keyword evidence="6" id="KW-0812">Transmembrane</keyword>
<sequence>MRKTNCWYPEAPLQQTTTTTTRTLRPWCSSIMTEKKQFRVLIAGGGVAGLTLANALEQGGVDFLLLDRRKELAPQVGAGIALLPNGCRILDQLGVYDELMKQSELHVWSADRDSNGNLLAPRSDFAPLMATRTGYHMSFEDRQIILQLLYNRIQDKSKIMTEKRIVDVIHSSDDDGVTVKCEDGTSYHGDILAGADGVYSKTREALWKFVEKHNPKLVEKDKNALAAEYQCLFGICSLAPGLEIAAGDYGYDRDRSSLAVVGRGGRTYYFIFQKLDRVYRGTEIPHYSRKEAEKFAKAHSDMKIRPNVTFAQLWERTSSSALVALEEATFETWTWGRIACLGDSIHKMTPNIGTGGNAAIESAAALASAIKEMLDKTPRPTESQIKAALTSYQKIRQVRAADLVKINAQVTRLQALRDPIHLFIAWWCVPYLGDLLADTAADIQVGASAISYLPLPLRSTQCTMPFNPNQGIGHKESLLKRAALGLPFVVLFFAAKNLMDPTAVLSLAADIVKDGGNLPWGGSVATSFYHVKWLDDILAKVVVFFSPALWGLDAVAPQAFLFLVDYGVIIAVWLIECVRRANALTASQLPLLFLLASQLVGVGVVSPLYYLLHYTSSQIENFKAADMRLTRVAYTKVIFPALVMVYYVPLYLCFFAPSLPQRVSSAYVWQLFPVFLSVLASQVLSRLPANTTMHDRIHNVRSDLPAIRFTVGTLSLHSAAVWVYYACFSVLNMRDTAIAALLPSLNEEKGLVMLAGNFLRWDQTFLFANTFIWLGYLFWDIKHAGMLEMAWARIWVMAVSAIVVLGPGAAAGLGWLWREELLASRRHSSAVTEEVAREWNKKLELGENGEVMNGK</sequence>
<feature type="domain" description="FAD-binding" evidence="7">
    <location>
        <begin position="39"/>
        <end position="404"/>
    </location>
</feature>
<dbReference type="SUPFAM" id="SSF51905">
    <property type="entry name" value="FAD/NAD(P)-binding domain"/>
    <property type="match status" value="1"/>
</dbReference>
<evidence type="ECO:0000313" key="9">
    <source>
        <dbReference type="Proteomes" id="UP001283341"/>
    </source>
</evidence>
<evidence type="ECO:0000259" key="7">
    <source>
        <dbReference type="Pfam" id="PF01494"/>
    </source>
</evidence>
<accession>A0AAE0M409</accession>
<dbReference type="PRINTS" id="PR00420">
    <property type="entry name" value="RNGMNOXGNASE"/>
</dbReference>
<evidence type="ECO:0000313" key="8">
    <source>
        <dbReference type="EMBL" id="KAK3317898.1"/>
    </source>
</evidence>
<keyword evidence="3" id="KW-0285">Flavoprotein</keyword>
<dbReference type="Proteomes" id="UP001283341">
    <property type="component" value="Unassembled WGS sequence"/>
</dbReference>
<feature type="transmembrane region" description="Helical" evidence="6">
    <location>
        <begin position="705"/>
        <end position="725"/>
    </location>
</feature>
<evidence type="ECO:0000256" key="2">
    <source>
        <dbReference type="ARBA" id="ARBA00007992"/>
    </source>
</evidence>
<keyword evidence="4" id="KW-0274">FAD</keyword>
<feature type="transmembrane region" description="Helical" evidence="6">
    <location>
        <begin position="666"/>
        <end position="685"/>
    </location>
</feature>
<dbReference type="GO" id="GO:0071949">
    <property type="term" value="F:FAD binding"/>
    <property type="evidence" value="ECO:0007669"/>
    <property type="project" value="InterPro"/>
</dbReference>
<dbReference type="GO" id="GO:0004497">
    <property type="term" value="F:monooxygenase activity"/>
    <property type="evidence" value="ECO:0007669"/>
    <property type="project" value="InterPro"/>
</dbReference>
<feature type="transmembrane region" description="Helical" evidence="6">
    <location>
        <begin position="590"/>
        <end position="612"/>
    </location>
</feature>
<keyword evidence="6" id="KW-0472">Membrane</keyword>
<evidence type="ECO:0000256" key="6">
    <source>
        <dbReference type="SAM" id="Phobius"/>
    </source>
</evidence>
<evidence type="ECO:0000256" key="1">
    <source>
        <dbReference type="ARBA" id="ARBA00001974"/>
    </source>
</evidence>
<name>A0AAE0M409_9PEZI</name>
<keyword evidence="5" id="KW-0560">Oxidoreductase</keyword>
<feature type="transmembrane region" description="Helical" evidence="6">
    <location>
        <begin position="758"/>
        <end position="779"/>
    </location>
</feature>
<keyword evidence="6" id="KW-1133">Transmembrane helix</keyword>
<organism evidence="8 9">
    <name type="scientific">Apodospora peruviana</name>
    <dbReference type="NCBI Taxonomy" id="516989"/>
    <lineage>
        <taxon>Eukaryota</taxon>
        <taxon>Fungi</taxon>
        <taxon>Dikarya</taxon>
        <taxon>Ascomycota</taxon>
        <taxon>Pezizomycotina</taxon>
        <taxon>Sordariomycetes</taxon>
        <taxon>Sordariomycetidae</taxon>
        <taxon>Sordariales</taxon>
        <taxon>Lasiosphaeriaceae</taxon>
        <taxon>Apodospora</taxon>
    </lineage>
</organism>
<evidence type="ECO:0000256" key="3">
    <source>
        <dbReference type="ARBA" id="ARBA00022630"/>
    </source>
</evidence>
<comment type="similarity">
    <text evidence="2">Belongs to the paxM FAD-dependent monooxygenase family.</text>
</comment>
<evidence type="ECO:0000256" key="4">
    <source>
        <dbReference type="ARBA" id="ARBA00022827"/>
    </source>
</evidence>
<feature type="non-terminal residue" evidence="8">
    <location>
        <position position="1"/>
    </location>
</feature>
<comment type="caution">
    <text evidence="8">The sequence shown here is derived from an EMBL/GenBank/DDBJ whole genome shotgun (WGS) entry which is preliminary data.</text>
</comment>
<feature type="transmembrane region" description="Helical" evidence="6">
    <location>
        <begin position="559"/>
        <end position="578"/>
    </location>
</feature>
<gene>
    <name evidence="8" type="ORF">B0H66DRAFT_496285</name>
</gene>
<dbReference type="InterPro" id="IPR050562">
    <property type="entry name" value="FAD_mOase_fung"/>
</dbReference>
<dbReference type="Gene3D" id="3.50.50.60">
    <property type="entry name" value="FAD/NAD(P)-binding domain"/>
    <property type="match status" value="1"/>
</dbReference>
<protein>
    <recommendedName>
        <fullName evidence="7">FAD-binding domain-containing protein</fullName>
    </recommendedName>
</protein>
<evidence type="ECO:0000256" key="5">
    <source>
        <dbReference type="ARBA" id="ARBA00023002"/>
    </source>
</evidence>
<comment type="cofactor">
    <cofactor evidence="1">
        <name>FAD</name>
        <dbReference type="ChEBI" id="CHEBI:57692"/>
    </cofactor>
</comment>
<reference evidence="8" key="2">
    <citation type="submission" date="2023-06" db="EMBL/GenBank/DDBJ databases">
        <authorList>
            <consortium name="Lawrence Berkeley National Laboratory"/>
            <person name="Haridas S."/>
            <person name="Hensen N."/>
            <person name="Bonometti L."/>
            <person name="Westerberg I."/>
            <person name="Brannstrom I.O."/>
            <person name="Guillou S."/>
            <person name="Cros-Aarteil S."/>
            <person name="Calhoun S."/>
            <person name="Kuo A."/>
            <person name="Mondo S."/>
            <person name="Pangilinan J."/>
            <person name="Riley R."/>
            <person name="Labutti K."/>
            <person name="Andreopoulos B."/>
            <person name="Lipzen A."/>
            <person name="Chen C."/>
            <person name="Yanf M."/>
            <person name="Daum C."/>
            <person name="Ng V."/>
            <person name="Clum A."/>
            <person name="Steindorff A."/>
            <person name="Ohm R."/>
            <person name="Martin F."/>
            <person name="Silar P."/>
            <person name="Natvig D."/>
            <person name="Lalanne C."/>
            <person name="Gautier V."/>
            <person name="Ament-Velasquez S.L."/>
            <person name="Kruys A."/>
            <person name="Hutchinson M.I."/>
            <person name="Powell A.J."/>
            <person name="Barry K."/>
            <person name="Miller A.N."/>
            <person name="Grigoriev I.V."/>
            <person name="Debuchy R."/>
            <person name="Gladieux P."/>
            <person name="Thoren M.H."/>
            <person name="Johannesson H."/>
        </authorList>
    </citation>
    <scope>NUCLEOTIDE SEQUENCE</scope>
    <source>
        <strain evidence="8">CBS 118394</strain>
    </source>
</reference>
<dbReference type="PANTHER" id="PTHR47356:SF2">
    <property type="entry name" value="FAD-BINDING DOMAIN-CONTAINING PROTEIN-RELATED"/>
    <property type="match status" value="1"/>
</dbReference>
<dbReference type="EMBL" id="JAUEDM010000004">
    <property type="protein sequence ID" value="KAK3317898.1"/>
    <property type="molecule type" value="Genomic_DNA"/>
</dbReference>
<reference evidence="8" key="1">
    <citation type="journal article" date="2023" name="Mol. Phylogenet. Evol.">
        <title>Genome-scale phylogeny and comparative genomics of the fungal order Sordariales.</title>
        <authorList>
            <person name="Hensen N."/>
            <person name="Bonometti L."/>
            <person name="Westerberg I."/>
            <person name="Brannstrom I.O."/>
            <person name="Guillou S."/>
            <person name="Cros-Aarteil S."/>
            <person name="Calhoun S."/>
            <person name="Haridas S."/>
            <person name="Kuo A."/>
            <person name="Mondo S."/>
            <person name="Pangilinan J."/>
            <person name="Riley R."/>
            <person name="LaButti K."/>
            <person name="Andreopoulos B."/>
            <person name="Lipzen A."/>
            <person name="Chen C."/>
            <person name="Yan M."/>
            <person name="Daum C."/>
            <person name="Ng V."/>
            <person name="Clum A."/>
            <person name="Steindorff A."/>
            <person name="Ohm R.A."/>
            <person name="Martin F."/>
            <person name="Silar P."/>
            <person name="Natvig D.O."/>
            <person name="Lalanne C."/>
            <person name="Gautier V."/>
            <person name="Ament-Velasquez S.L."/>
            <person name="Kruys A."/>
            <person name="Hutchinson M.I."/>
            <person name="Powell A.J."/>
            <person name="Barry K."/>
            <person name="Miller A.N."/>
            <person name="Grigoriev I.V."/>
            <person name="Debuchy R."/>
            <person name="Gladieux P."/>
            <person name="Hiltunen Thoren M."/>
            <person name="Johannesson H."/>
        </authorList>
    </citation>
    <scope>NUCLEOTIDE SEQUENCE</scope>
    <source>
        <strain evidence="8">CBS 118394</strain>
    </source>
</reference>
<proteinExistence type="inferred from homology"/>
<dbReference type="PANTHER" id="PTHR47356">
    <property type="entry name" value="FAD-DEPENDENT MONOOXYGENASE ASQG-RELATED"/>
    <property type="match status" value="1"/>
</dbReference>
<dbReference type="InterPro" id="IPR036188">
    <property type="entry name" value="FAD/NAD-bd_sf"/>
</dbReference>
<dbReference type="AlphaFoldDB" id="A0AAE0M409"/>
<dbReference type="InterPro" id="IPR002938">
    <property type="entry name" value="FAD-bd"/>
</dbReference>
<keyword evidence="9" id="KW-1185">Reference proteome</keyword>
<dbReference type="Pfam" id="PF01494">
    <property type="entry name" value="FAD_binding_3"/>
    <property type="match status" value="1"/>
</dbReference>
<feature type="transmembrane region" description="Helical" evidence="6">
    <location>
        <begin position="632"/>
        <end position="654"/>
    </location>
</feature>
<feature type="transmembrane region" description="Helical" evidence="6">
    <location>
        <begin position="791"/>
        <end position="817"/>
    </location>
</feature>